<comment type="caution">
    <text evidence="3">The sequence shown here is derived from an EMBL/GenBank/DDBJ whole genome shotgun (WGS) entry which is preliminary data.</text>
</comment>
<accession>A0A0M0JTM1</accession>
<keyword evidence="4" id="KW-1185">Reference proteome</keyword>
<gene>
    <name evidence="3" type="ORF">Ctob_006915</name>
</gene>
<reference evidence="4" key="1">
    <citation type="journal article" date="2015" name="PLoS Genet.">
        <title>Genome Sequence and Transcriptome Analyses of Chrysochromulina tobin: Metabolic Tools for Enhanced Algal Fitness in the Prominent Order Prymnesiales (Haptophyceae).</title>
        <authorList>
            <person name="Hovde B.T."/>
            <person name="Deodato C.R."/>
            <person name="Hunsperger H.M."/>
            <person name="Ryken S.A."/>
            <person name="Yost W."/>
            <person name="Jha R.K."/>
            <person name="Patterson J."/>
            <person name="Monnat R.J. Jr."/>
            <person name="Barlow S.B."/>
            <person name="Starkenburg S.R."/>
            <person name="Cattolico R.A."/>
        </authorList>
    </citation>
    <scope>NUCLEOTIDE SEQUENCE</scope>
    <source>
        <strain evidence="4">CCMP291</strain>
    </source>
</reference>
<dbReference type="InterPro" id="IPR002654">
    <property type="entry name" value="Glyco_trans_25"/>
</dbReference>
<proteinExistence type="predicted"/>
<dbReference type="EMBL" id="JWZX01002379">
    <property type="protein sequence ID" value="KOO29692.1"/>
    <property type="molecule type" value="Genomic_DNA"/>
</dbReference>
<evidence type="ECO:0000256" key="1">
    <source>
        <dbReference type="SAM" id="MobiDB-lite"/>
    </source>
</evidence>
<evidence type="ECO:0000313" key="3">
    <source>
        <dbReference type="EMBL" id="KOO29692.1"/>
    </source>
</evidence>
<dbReference type="Proteomes" id="UP000037460">
    <property type="component" value="Unassembled WGS sequence"/>
</dbReference>
<feature type="compositionally biased region" description="Pro residues" evidence="1">
    <location>
        <begin position="39"/>
        <end position="49"/>
    </location>
</feature>
<evidence type="ECO:0000259" key="2">
    <source>
        <dbReference type="Pfam" id="PF01755"/>
    </source>
</evidence>
<organism evidence="3 4">
    <name type="scientific">Chrysochromulina tobinii</name>
    <dbReference type="NCBI Taxonomy" id="1460289"/>
    <lineage>
        <taxon>Eukaryota</taxon>
        <taxon>Haptista</taxon>
        <taxon>Haptophyta</taxon>
        <taxon>Prymnesiophyceae</taxon>
        <taxon>Prymnesiales</taxon>
        <taxon>Chrysochromulinaceae</taxon>
        <taxon>Chrysochromulina</taxon>
    </lineage>
</organism>
<protein>
    <recommendedName>
        <fullName evidence="2">Glycosyl transferase family 25 domain-containing protein</fullName>
    </recommendedName>
</protein>
<feature type="region of interest" description="Disordered" evidence="1">
    <location>
        <begin position="30"/>
        <end position="51"/>
    </location>
</feature>
<dbReference type="Pfam" id="PF01755">
    <property type="entry name" value="Glyco_transf_25"/>
    <property type="match status" value="1"/>
</dbReference>
<feature type="domain" description="Glycosyl transferase family 25" evidence="2">
    <location>
        <begin position="89"/>
        <end position="223"/>
    </location>
</feature>
<evidence type="ECO:0000313" key="4">
    <source>
        <dbReference type="Proteomes" id="UP000037460"/>
    </source>
</evidence>
<dbReference type="AlphaFoldDB" id="A0A0M0JTM1"/>
<name>A0A0M0JTM1_9EUKA</name>
<sequence length="282" mass="29982">MSDLPGMLAELGIARADAARLAAALRAPATSPTAVAPDQTPPPPPPPSLPLHALGRVPAAVYINLASRTDRRRAMEAALPAVGLGHAERFEALTTAPPSCAASHVALWRRCAASEAPLLILEDDVSFGTPEVDASCRALMRAVEGASELPAERLVVLFLGAEATVRESAPSLRAKVWIWAARATSVTSELLEVTWAWQTHAYLLWPAAARVLLAGLPVDAPVDVYLSRHFHEGKLCGLVARPHLAKQHDPYRGGDVEHSSLQDRARMGLSNRLAAETAAGLR</sequence>